<dbReference type="InterPro" id="IPR006527">
    <property type="entry name" value="F-box-assoc_dom_typ1"/>
</dbReference>
<evidence type="ECO:0000259" key="1">
    <source>
        <dbReference type="Pfam" id="PF00646"/>
    </source>
</evidence>
<dbReference type="Proteomes" id="UP001604336">
    <property type="component" value="Unassembled WGS sequence"/>
</dbReference>
<proteinExistence type="predicted"/>
<evidence type="ECO:0000313" key="4">
    <source>
        <dbReference type="Proteomes" id="UP001604336"/>
    </source>
</evidence>
<evidence type="ECO:0000259" key="2">
    <source>
        <dbReference type="Pfam" id="PF07734"/>
    </source>
</evidence>
<dbReference type="SUPFAM" id="SSF81383">
    <property type="entry name" value="F-box domain"/>
    <property type="match status" value="1"/>
</dbReference>
<dbReference type="PANTHER" id="PTHR31672:SF13">
    <property type="entry name" value="F-BOX PROTEIN CPR30-LIKE"/>
    <property type="match status" value="1"/>
</dbReference>
<dbReference type="InterPro" id="IPR036047">
    <property type="entry name" value="F-box-like_dom_sf"/>
</dbReference>
<feature type="domain" description="F-box" evidence="1">
    <location>
        <begin position="3"/>
        <end position="40"/>
    </location>
</feature>
<dbReference type="PANTHER" id="PTHR31672">
    <property type="entry name" value="BNACNNG10540D PROTEIN"/>
    <property type="match status" value="1"/>
</dbReference>
<comment type="caution">
    <text evidence="3">The sequence shown here is derived from an EMBL/GenBank/DDBJ whole genome shotgun (WGS) entry which is preliminary data.</text>
</comment>
<name>A0ABD1Q7I4_9LAMI</name>
<dbReference type="Pfam" id="PF07734">
    <property type="entry name" value="FBA_1"/>
    <property type="match status" value="1"/>
</dbReference>
<feature type="domain" description="F-box associated beta-propeller type 1" evidence="2">
    <location>
        <begin position="87"/>
        <end position="223"/>
    </location>
</feature>
<organism evidence="3 4">
    <name type="scientific">Abeliophyllum distichum</name>
    <dbReference type="NCBI Taxonomy" id="126358"/>
    <lineage>
        <taxon>Eukaryota</taxon>
        <taxon>Viridiplantae</taxon>
        <taxon>Streptophyta</taxon>
        <taxon>Embryophyta</taxon>
        <taxon>Tracheophyta</taxon>
        <taxon>Spermatophyta</taxon>
        <taxon>Magnoliopsida</taxon>
        <taxon>eudicotyledons</taxon>
        <taxon>Gunneridae</taxon>
        <taxon>Pentapetalae</taxon>
        <taxon>asterids</taxon>
        <taxon>lamiids</taxon>
        <taxon>Lamiales</taxon>
        <taxon>Oleaceae</taxon>
        <taxon>Forsythieae</taxon>
        <taxon>Abeliophyllum</taxon>
    </lineage>
</organism>
<dbReference type="InterPro" id="IPR050796">
    <property type="entry name" value="SCF_F-box_component"/>
</dbReference>
<dbReference type="AlphaFoldDB" id="A0ABD1Q7I4"/>
<protein>
    <submittedName>
        <fullName evidence="3">F-box/kelch-repeat protein</fullName>
    </submittedName>
</protein>
<keyword evidence="4" id="KW-1185">Reference proteome</keyword>
<dbReference type="Pfam" id="PF00646">
    <property type="entry name" value="F-box"/>
    <property type="match status" value="1"/>
</dbReference>
<dbReference type="InterPro" id="IPR001810">
    <property type="entry name" value="F-box_dom"/>
</dbReference>
<dbReference type="EMBL" id="JBFOLK010000012">
    <property type="protein sequence ID" value="KAL2471824.1"/>
    <property type="molecule type" value="Genomic_DNA"/>
</dbReference>
<gene>
    <name evidence="3" type="ORF">Adt_39960</name>
</gene>
<evidence type="ECO:0000313" key="3">
    <source>
        <dbReference type="EMBL" id="KAL2471824.1"/>
    </source>
</evidence>
<sequence length="386" mass="43525">MGNLNDDLILAVISCFPPTDAVRCKSLNKNFNAYISNQRFAHEHFVKSSHKVFNLIHFSDTSPNIFYQLQLDPPYPLDIPEIYEILSIQVPVLASCGGLLLLHILSYNTYCVFNPITGEFQLVSEGNHDGWTAGPVGLAVDSSTDSFTIRLIAVHVKQDQNQVDQVCKFTAFTVGSNMWEETHKEFVCKSSQFSRNTQPAYLHGSLHWVREDGDILAFDIEKCQARIIHGPGNRTSIMQFGYDIWFGGVQGSLAFVSAFQDEIVISVYHHENNEWHVGNIIGNISNTGNNDYRNGIPMLFDGKRLFFLLRKRGEDGEIYMHNVSTKSWRKIGMVSATTDCIQHFIPFVPTLAKVSGAYLHDQMTQVGLSSELRGSLEGLYELMKPY</sequence>
<accession>A0ABD1Q7I4</accession>
<reference evidence="4" key="1">
    <citation type="submission" date="2024-07" db="EMBL/GenBank/DDBJ databases">
        <title>Two chromosome-level genome assemblies of Korean endemic species Abeliophyllum distichum and Forsythia ovata (Oleaceae).</title>
        <authorList>
            <person name="Jang H."/>
        </authorList>
    </citation>
    <scope>NUCLEOTIDE SEQUENCE [LARGE SCALE GENOMIC DNA]</scope>
</reference>